<dbReference type="GO" id="GO:0006281">
    <property type="term" value="P:DNA repair"/>
    <property type="evidence" value="ECO:0000318"/>
    <property type="project" value="GO_Central"/>
</dbReference>
<keyword evidence="4" id="KW-1185">Reference proteome</keyword>
<dbReference type="STRING" id="81824.A9V013"/>
<dbReference type="GO" id="GO:0043161">
    <property type="term" value="P:proteasome-mediated ubiquitin-dependent protein catabolic process"/>
    <property type="evidence" value="ECO:0000318"/>
    <property type="project" value="GO_Central"/>
</dbReference>
<dbReference type="KEGG" id="mbr:MONBRDRAFT_37169"/>
<dbReference type="Gene3D" id="3.10.110.10">
    <property type="entry name" value="Ubiquitin Conjugating Enzyme"/>
    <property type="match status" value="1"/>
</dbReference>
<dbReference type="InParanoid" id="A9V013"/>
<dbReference type="SUPFAM" id="SSF54495">
    <property type="entry name" value="UBC-like"/>
    <property type="match status" value="1"/>
</dbReference>
<dbReference type="GO" id="GO:0000209">
    <property type="term" value="P:protein polyubiquitination"/>
    <property type="evidence" value="ECO:0000318"/>
    <property type="project" value="GO_Central"/>
</dbReference>
<accession>A9V013</accession>
<evidence type="ECO:0000256" key="1">
    <source>
        <dbReference type="SAM" id="MobiDB-lite"/>
    </source>
</evidence>
<name>A9V013_MONBE</name>
<dbReference type="InterPro" id="IPR050113">
    <property type="entry name" value="Ub_conjugating_enzyme"/>
</dbReference>
<dbReference type="GO" id="GO:0061631">
    <property type="term" value="F:ubiquitin conjugating enzyme activity"/>
    <property type="evidence" value="ECO:0000318"/>
    <property type="project" value="GO_Central"/>
</dbReference>
<evidence type="ECO:0000313" key="3">
    <source>
        <dbReference type="EMBL" id="EDQ88931.1"/>
    </source>
</evidence>
<dbReference type="AlphaFoldDB" id="A9V013"/>
<dbReference type="RefSeq" id="XP_001746036.1">
    <property type="nucleotide sequence ID" value="XM_001745984.1"/>
</dbReference>
<dbReference type="Pfam" id="PF00179">
    <property type="entry name" value="UQ_con"/>
    <property type="match status" value="1"/>
</dbReference>
<dbReference type="FunFam" id="3.10.110.10:FF:000090">
    <property type="entry name" value="Ubiquitin-conjugating enzyme E2-17 kDa"/>
    <property type="match status" value="1"/>
</dbReference>
<feature type="domain" description="UBC core" evidence="2">
    <location>
        <begin position="4"/>
        <end position="163"/>
    </location>
</feature>
<dbReference type="Proteomes" id="UP000001357">
    <property type="component" value="Unassembled WGS sequence"/>
</dbReference>
<dbReference type="PROSITE" id="PS50127">
    <property type="entry name" value="UBC_2"/>
    <property type="match status" value="1"/>
</dbReference>
<dbReference type="EMBL" id="CH991552">
    <property type="protein sequence ID" value="EDQ88931.1"/>
    <property type="molecule type" value="Genomic_DNA"/>
</dbReference>
<dbReference type="SMART" id="SM00212">
    <property type="entry name" value="UBCc"/>
    <property type="match status" value="1"/>
</dbReference>
<dbReference type="PANTHER" id="PTHR24067">
    <property type="entry name" value="UBIQUITIN-CONJUGATING ENZYME E2"/>
    <property type="match status" value="1"/>
</dbReference>
<feature type="region of interest" description="Disordered" evidence="1">
    <location>
        <begin position="225"/>
        <end position="281"/>
    </location>
</feature>
<evidence type="ECO:0000313" key="4">
    <source>
        <dbReference type="Proteomes" id="UP000001357"/>
    </source>
</evidence>
<dbReference type="eggNOG" id="KOG0419">
    <property type="taxonomic scope" value="Eukaryota"/>
</dbReference>
<evidence type="ECO:0000259" key="2">
    <source>
        <dbReference type="PROSITE" id="PS50127"/>
    </source>
</evidence>
<feature type="compositionally biased region" description="Basic and acidic residues" evidence="1">
    <location>
        <begin position="225"/>
        <end position="235"/>
    </location>
</feature>
<organism evidence="3 4">
    <name type="scientific">Monosiga brevicollis</name>
    <name type="common">Choanoflagellate</name>
    <dbReference type="NCBI Taxonomy" id="81824"/>
    <lineage>
        <taxon>Eukaryota</taxon>
        <taxon>Choanoflagellata</taxon>
        <taxon>Craspedida</taxon>
        <taxon>Salpingoecidae</taxon>
        <taxon>Monosiga</taxon>
    </lineage>
</organism>
<dbReference type="GO" id="GO:0033503">
    <property type="term" value="C:HULC complex"/>
    <property type="evidence" value="ECO:0000318"/>
    <property type="project" value="GO_Central"/>
</dbReference>
<dbReference type="InterPro" id="IPR000608">
    <property type="entry name" value="UBC"/>
</dbReference>
<sequence>MSTLARKRLLRDLKKIKLDNTDGIIAHPHSNNLMRWTATIFGPPDSVFANGVFRLQLDFPEDYPTRAPKVVFVTDVFHPNDVSSPLFSPFNRAVYVNGEICLDILQKQWSSAYNVGTILTSIQSLLDEPNPDSPANNEAAKWVTPLHATWNVLLATLARVGGEPSLCPVILMLAHTPIAPSFFRLFVDDKMEYERRVLKCVEASWIDGGELTCLLIVALTTSRGAKEKQGKKEQSRCMSNTLATPTAPHPSHRPPGTAGMSALKRAKIDAASSPASTSTSA</sequence>
<dbReference type="InterPro" id="IPR016135">
    <property type="entry name" value="UBQ-conjugating_enzyme/RWD"/>
</dbReference>
<dbReference type="CDD" id="cd23790">
    <property type="entry name" value="UBCc_UBE2A_2B"/>
    <property type="match status" value="1"/>
</dbReference>
<reference evidence="3 4" key="1">
    <citation type="journal article" date="2008" name="Nature">
        <title>The genome of the choanoflagellate Monosiga brevicollis and the origin of metazoans.</title>
        <authorList>
            <consortium name="JGI Sequencing"/>
            <person name="King N."/>
            <person name="Westbrook M.J."/>
            <person name="Young S.L."/>
            <person name="Kuo A."/>
            <person name="Abedin M."/>
            <person name="Chapman J."/>
            <person name="Fairclough S."/>
            <person name="Hellsten U."/>
            <person name="Isogai Y."/>
            <person name="Letunic I."/>
            <person name="Marr M."/>
            <person name="Pincus D."/>
            <person name="Putnam N."/>
            <person name="Rokas A."/>
            <person name="Wright K.J."/>
            <person name="Zuzow R."/>
            <person name="Dirks W."/>
            <person name="Good M."/>
            <person name="Goodstein D."/>
            <person name="Lemons D."/>
            <person name="Li W."/>
            <person name="Lyons J.B."/>
            <person name="Morris A."/>
            <person name="Nichols S."/>
            <person name="Richter D.J."/>
            <person name="Salamov A."/>
            <person name="Bork P."/>
            <person name="Lim W.A."/>
            <person name="Manning G."/>
            <person name="Miller W.T."/>
            <person name="McGinnis W."/>
            <person name="Shapiro H."/>
            <person name="Tjian R."/>
            <person name="Grigoriev I.V."/>
            <person name="Rokhsar D."/>
        </authorList>
    </citation>
    <scope>NUCLEOTIDE SEQUENCE [LARGE SCALE GENOMIC DNA]</scope>
    <source>
        <strain evidence="4">MX1 / ATCC 50154</strain>
    </source>
</reference>
<gene>
    <name evidence="3" type="ORF">MONBRDRAFT_37169</name>
</gene>
<protein>
    <recommendedName>
        <fullName evidence="2">UBC core domain-containing protein</fullName>
    </recommendedName>
</protein>
<proteinExistence type="predicted"/>
<dbReference type="GeneID" id="5891455"/>
<feature type="compositionally biased region" description="Low complexity" evidence="1">
    <location>
        <begin position="270"/>
        <end position="281"/>
    </location>
</feature>